<dbReference type="Proteomes" id="UP001437256">
    <property type="component" value="Unassembled WGS sequence"/>
</dbReference>
<evidence type="ECO:0000313" key="4">
    <source>
        <dbReference type="Proteomes" id="UP001437256"/>
    </source>
</evidence>
<comment type="caution">
    <text evidence="3">The sequence shown here is derived from an EMBL/GenBank/DDBJ whole genome shotgun (WGS) entry which is preliminary data.</text>
</comment>
<proteinExistence type="predicted"/>
<keyword evidence="4" id="KW-1185">Reference proteome</keyword>
<sequence length="175" mass="20544">MSNSNAAPTSSKKSKRDLEIDRRIAEWKDPQHPHHRCWRSMKFLQDCWDDEKLRKMRTAQELTDLRNEHFDLREELTSTKEQLERAEEELTHLRQLVTKTAGTLLDGARVGKKKSPARAKRMRRLNLLPDTPKKPVKLLRPYNDWVLDSSSPTYGPVEEVGLETPFYMYLDDKIA</sequence>
<gene>
    <name evidence="3" type="ORF">AAF712_014474</name>
</gene>
<name>A0ABR2ZBZ3_9AGAR</name>
<feature type="region of interest" description="Disordered" evidence="2">
    <location>
        <begin position="1"/>
        <end position="20"/>
    </location>
</feature>
<evidence type="ECO:0000313" key="3">
    <source>
        <dbReference type="EMBL" id="KAL0058823.1"/>
    </source>
</evidence>
<evidence type="ECO:0000256" key="1">
    <source>
        <dbReference type="SAM" id="Coils"/>
    </source>
</evidence>
<protein>
    <submittedName>
        <fullName evidence="3">Uncharacterized protein</fullName>
    </submittedName>
</protein>
<dbReference type="EMBL" id="JBBXMP010000272">
    <property type="protein sequence ID" value="KAL0058823.1"/>
    <property type="molecule type" value="Genomic_DNA"/>
</dbReference>
<organism evidence="3 4">
    <name type="scientific">Marasmius tenuissimus</name>
    <dbReference type="NCBI Taxonomy" id="585030"/>
    <lineage>
        <taxon>Eukaryota</taxon>
        <taxon>Fungi</taxon>
        <taxon>Dikarya</taxon>
        <taxon>Basidiomycota</taxon>
        <taxon>Agaricomycotina</taxon>
        <taxon>Agaricomycetes</taxon>
        <taxon>Agaricomycetidae</taxon>
        <taxon>Agaricales</taxon>
        <taxon>Marasmiineae</taxon>
        <taxon>Marasmiaceae</taxon>
        <taxon>Marasmius</taxon>
    </lineage>
</organism>
<reference evidence="3 4" key="1">
    <citation type="submission" date="2024-05" db="EMBL/GenBank/DDBJ databases">
        <title>A draft genome resource for the thread blight pathogen Marasmius tenuissimus strain MS-2.</title>
        <authorList>
            <person name="Yulfo-Soto G.E."/>
            <person name="Baruah I.K."/>
            <person name="Amoako-Attah I."/>
            <person name="Bukari Y."/>
            <person name="Meinhardt L.W."/>
            <person name="Bailey B.A."/>
            <person name="Cohen S.P."/>
        </authorList>
    </citation>
    <scope>NUCLEOTIDE SEQUENCE [LARGE SCALE GENOMIC DNA]</scope>
    <source>
        <strain evidence="3 4">MS-2</strain>
    </source>
</reference>
<feature type="compositionally biased region" description="Polar residues" evidence="2">
    <location>
        <begin position="1"/>
        <end position="11"/>
    </location>
</feature>
<feature type="coiled-coil region" evidence="1">
    <location>
        <begin position="55"/>
        <end position="96"/>
    </location>
</feature>
<accession>A0ABR2ZBZ3</accession>
<keyword evidence="1" id="KW-0175">Coiled coil</keyword>
<evidence type="ECO:0000256" key="2">
    <source>
        <dbReference type="SAM" id="MobiDB-lite"/>
    </source>
</evidence>